<feature type="region of interest" description="Disordered" evidence="2">
    <location>
        <begin position="101"/>
        <end position="176"/>
    </location>
</feature>
<dbReference type="PANTHER" id="PTHR11889">
    <property type="entry name" value="HEDGEHOG"/>
    <property type="match status" value="1"/>
</dbReference>
<reference evidence="4 5" key="1">
    <citation type="submission" date="2017-03" db="EMBL/GenBank/DDBJ databases">
        <title>WGS assembly of Porphyra umbilicalis.</title>
        <authorList>
            <person name="Brawley S.H."/>
            <person name="Blouin N.A."/>
            <person name="Ficko-Blean E."/>
            <person name="Wheeler G.L."/>
            <person name="Lohr M."/>
            <person name="Goodson H.V."/>
            <person name="Jenkins J.W."/>
            <person name="Blaby-Haas C.E."/>
            <person name="Helliwell K.E."/>
            <person name="Chan C."/>
            <person name="Marriage T."/>
            <person name="Bhattacharya D."/>
            <person name="Klein A.S."/>
            <person name="Badis Y."/>
            <person name="Brodie J."/>
            <person name="Cao Y."/>
            <person name="Collen J."/>
            <person name="Dittami S.M."/>
            <person name="Gachon C.M."/>
            <person name="Green B.R."/>
            <person name="Karpowicz S."/>
            <person name="Kim J.W."/>
            <person name="Kudahl U."/>
            <person name="Lin S."/>
            <person name="Michel G."/>
            <person name="Mittag M."/>
            <person name="Olson B.J."/>
            <person name="Pangilinan J."/>
            <person name="Peng Y."/>
            <person name="Qiu H."/>
            <person name="Shu S."/>
            <person name="Singer J.T."/>
            <person name="Smith A.G."/>
            <person name="Sprecher B.N."/>
            <person name="Wagner V."/>
            <person name="Wang W."/>
            <person name="Wang Z.-Y."/>
            <person name="Yan J."/>
            <person name="Yarish C."/>
            <person name="Zoeuner-Riek S."/>
            <person name="Zhuang Y."/>
            <person name="Zou Y."/>
            <person name="Lindquist E.A."/>
            <person name="Grimwood J."/>
            <person name="Barry K."/>
            <person name="Rokhsar D.S."/>
            <person name="Schmutz J."/>
            <person name="Stiller J.W."/>
            <person name="Grossman A.R."/>
            <person name="Prochnik S.E."/>
        </authorList>
    </citation>
    <scope>NUCLEOTIDE SEQUENCE [LARGE SCALE GENOMIC DNA]</scope>
    <source>
        <strain evidence="4">4086291</strain>
    </source>
</reference>
<feature type="compositionally biased region" description="Pro residues" evidence="2">
    <location>
        <begin position="141"/>
        <end position="168"/>
    </location>
</feature>
<protein>
    <recommendedName>
        <fullName evidence="3">Hedgehog protein Hint domain-containing protein</fullName>
    </recommendedName>
</protein>
<dbReference type="EMBL" id="KV919003">
    <property type="protein sequence ID" value="OSX73315.1"/>
    <property type="molecule type" value="Genomic_DNA"/>
</dbReference>
<dbReference type="InterPro" id="IPR001657">
    <property type="entry name" value="Hedgehog"/>
</dbReference>
<evidence type="ECO:0000256" key="2">
    <source>
        <dbReference type="SAM" id="MobiDB-lite"/>
    </source>
</evidence>
<dbReference type="Proteomes" id="UP000218209">
    <property type="component" value="Unassembled WGS sequence"/>
</dbReference>
<evidence type="ECO:0000313" key="4">
    <source>
        <dbReference type="EMBL" id="OSX73315.1"/>
    </source>
</evidence>
<keyword evidence="5" id="KW-1185">Reference proteome</keyword>
<sequence>MPGCRHRAGAVAPRPRPDGRTEPVCVAATGTRTVARRAGLATATPPVTPLESPSAAARWRPPNTSVLDASSLFFSECSCVACGLPSSLIPVRPAHFAFVAPPQPPRWRGPPRRGSTPALSDGGLRRRRSPPPSPRRRRSALPPPPRSGGPPPPPRPPHVGPPRRLPPPIRREPPPFLRPAEIAELPPLARIFVDPTLPTRLLAEAVDGSSCALTDFWLAAAPVPSDIVAGQSSQFAVAVLGTQVCTCELPLGARFPSSICARVRAAREEPACFPAAASVALAGGHEVRVGALGLGDRLARGVGGGGGAQSSPLLGWSHHDAAAVTRFVVVAYELAGDAPSVNATADEARRPASPRGLNRRTLRASPGHYLYTAAGSLIPAADVAVGDSLAAADGSPALVVAVSTALDVGLYNPHPAAGELIVDGLRVSAYTTAVPPPIAHAALAPVRVAAAAGVVDPLGRVWPAVTGVRRLVVGVGAWLAAVGGGDSVVAAGMVGGEL</sequence>
<feature type="compositionally biased region" description="Basic residues" evidence="2">
    <location>
        <begin position="125"/>
        <end position="139"/>
    </location>
</feature>
<organism evidence="4 5">
    <name type="scientific">Porphyra umbilicalis</name>
    <name type="common">Purple laver</name>
    <name type="synonym">Red alga</name>
    <dbReference type="NCBI Taxonomy" id="2786"/>
    <lineage>
        <taxon>Eukaryota</taxon>
        <taxon>Rhodophyta</taxon>
        <taxon>Bangiophyceae</taxon>
        <taxon>Bangiales</taxon>
        <taxon>Bangiaceae</taxon>
        <taxon>Porphyra</taxon>
    </lineage>
</organism>
<evidence type="ECO:0000313" key="5">
    <source>
        <dbReference type="Proteomes" id="UP000218209"/>
    </source>
</evidence>
<feature type="domain" description="Hedgehog protein Hint" evidence="3">
    <location>
        <begin position="267"/>
        <end position="450"/>
    </location>
</feature>
<keyword evidence="1" id="KW-0217">Developmental protein</keyword>
<gene>
    <name evidence="4" type="ORF">BU14_0357s0008</name>
</gene>
<feature type="region of interest" description="Disordered" evidence="2">
    <location>
        <begin position="39"/>
        <end position="61"/>
    </location>
</feature>
<proteinExistence type="predicted"/>
<dbReference type="SUPFAM" id="SSF51294">
    <property type="entry name" value="Hedgehog/intein (Hint) domain"/>
    <property type="match status" value="1"/>
</dbReference>
<dbReference type="AlphaFoldDB" id="A0A1X6NXP4"/>
<name>A0A1X6NXP4_PORUM</name>
<evidence type="ECO:0000256" key="1">
    <source>
        <dbReference type="ARBA" id="ARBA00022473"/>
    </source>
</evidence>
<accession>A0A1X6NXP4</accession>
<dbReference type="GO" id="GO:0007267">
    <property type="term" value="P:cell-cell signaling"/>
    <property type="evidence" value="ECO:0007669"/>
    <property type="project" value="InterPro"/>
</dbReference>
<feature type="region of interest" description="Disordered" evidence="2">
    <location>
        <begin position="1"/>
        <end position="23"/>
    </location>
</feature>
<dbReference type="InterPro" id="IPR036844">
    <property type="entry name" value="Hint_dom_sf"/>
</dbReference>
<dbReference type="PRINTS" id="PR00632">
    <property type="entry name" value="SONICHHOG"/>
</dbReference>
<dbReference type="Pfam" id="PF01079">
    <property type="entry name" value="Hint"/>
    <property type="match status" value="1"/>
</dbReference>
<dbReference type="InterPro" id="IPR001767">
    <property type="entry name" value="Hedgehog_Hint"/>
</dbReference>
<dbReference type="PANTHER" id="PTHR11889:SF31">
    <property type="entry name" value="PROTEIN HEDGEHOG"/>
    <property type="match status" value="1"/>
</dbReference>
<evidence type="ECO:0000259" key="3">
    <source>
        <dbReference type="Pfam" id="PF01079"/>
    </source>
</evidence>
<dbReference type="Gene3D" id="2.170.16.10">
    <property type="entry name" value="Hedgehog/Intein (Hint) domain"/>
    <property type="match status" value="1"/>
</dbReference>
<dbReference type="InterPro" id="IPR050387">
    <property type="entry name" value="Hedgehog_Signaling"/>
</dbReference>
<dbReference type="GO" id="GO:0016540">
    <property type="term" value="P:protein autoprocessing"/>
    <property type="evidence" value="ECO:0007669"/>
    <property type="project" value="InterPro"/>
</dbReference>